<dbReference type="SUPFAM" id="SSF54637">
    <property type="entry name" value="Thioesterase/thiol ester dehydrase-isomerase"/>
    <property type="match status" value="2"/>
</dbReference>
<dbReference type="InterPro" id="IPR029069">
    <property type="entry name" value="HotDog_dom_sf"/>
</dbReference>
<dbReference type="EMBL" id="JACTNF010000053">
    <property type="protein sequence ID" value="MBO1077229.1"/>
    <property type="molecule type" value="Genomic_DNA"/>
</dbReference>
<protein>
    <submittedName>
        <fullName evidence="2">MaoC family dehydratase N-terminal domain-containing protein</fullName>
    </submittedName>
</protein>
<accession>A0ABS3KID3</accession>
<organism evidence="2 3">
    <name type="scientific">Roseomonas marmotae</name>
    <dbReference type="NCBI Taxonomy" id="2768161"/>
    <lineage>
        <taxon>Bacteria</taxon>
        <taxon>Pseudomonadati</taxon>
        <taxon>Pseudomonadota</taxon>
        <taxon>Alphaproteobacteria</taxon>
        <taxon>Acetobacterales</taxon>
        <taxon>Roseomonadaceae</taxon>
        <taxon>Roseomonas</taxon>
    </lineage>
</organism>
<proteinExistence type="predicted"/>
<dbReference type="Pfam" id="PF13452">
    <property type="entry name" value="FAS1_DH_region"/>
    <property type="match status" value="1"/>
</dbReference>
<dbReference type="Gene3D" id="3.10.129.10">
    <property type="entry name" value="Hotdog Thioesterase"/>
    <property type="match status" value="1"/>
</dbReference>
<sequence>MSSSIVSEVARLQDWIGRSEVVEDEASLPIVRRLAALLDQDPGAYRRGDALPENWHAIFFSPTARQSQLGPDGHPRKGDFLPPVPLPRRMFAGRRLHFLAPLPIGAEIRRTSTVAAITHKTGRSGEMVFVRVDHVVEAEGRAAVREEHDIVYRPEAAPGAGAPPAAAEAALPEPHAREDYAPDPTNLFRYSALTFNAHRIHYDLPYTQEQEGYPALVVNGGLTAMRLAELAKRHLPGGRLGRLFVRNVRPFFLGQRGELRLRREEGGGLSLWALDAKGRPVAQAEAAGPEAAS</sequence>
<name>A0ABS3KID3_9PROT</name>
<gene>
    <name evidence="2" type="ORF">IAI60_21770</name>
</gene>
<dbReference type="PANTHER" id="PTHR28152:SF1">
    <property type="entry name" value="HYDROXYACYL-THIOESTER DEHYDRATASE TYPE 2, MITOCHONDRIAL"/>
    <property type="match status" value="1"/>
</dbReference>
<evidence type="ECO:0000313" key="3">
    <source>
        <dbReference type="Proteomes" id="UP001518990"/>
    </source>
</evidence>
<dbReference type="Proteomes" id="UP001518990">
    <property type="component" value="Unassembled WGS sequence"/>
</dbReference>
<keyword evidence="3" id="KW-1185">Reference proteome</keyword>
<dbReference type="InterPro" id="IPR052741">
    <property type="entry name" value="Mitochondrial_HTD2"/>
</dbReference>
<feature type="domain" description="FAS1-like dehydratase" evidence="1">
    <location>
        <begin position="66"/>
        <end position="142"/>
    </location>
</feature>
<dbReference type="PANTHER" id="PTHR28152">
    <property type="entry name" value="HYDROXYACYL-THIOESTER DEHYDRATASE TYPE 2, MITOCHONDRIAL"/>
    <property type="match status" value="1"/>
</dbReference>
<evidence type="ECO:0000259" key="1">
    <source>
        <dbReference type="Pfam" id="PF13452"/>
    </source>
</evidence>
<comment type="caution">
    <text evidence="2">The sequence shown here is derived from an EMBL/GenBank/DDBJ whole genome shotgun (WGS) entry which is preliminary data.</text>
</comment>
<evidence type="ECO:0000313" key="2">
    <source>
        <dbReference type="EMBL" id="MBO1077229.1"/>
    </source>
</evidence>
<dbReference type="RefSeq" id="WP_207451236.1">
    <property type="nucleotide sequence ID" value="NZ_CP061091.1"/>
</dbReference>
<reference evidence="2 3" key="1">
    <citation type="submission" date="2020-09" db="EMBL/GenBank/DDBJ databases">
        <title>Roseomonas.</title>
        <authorList>
            <person name="Zhu W."/>
        </authorList>
    </citation>
    <scope>NUCLEOTIDE SEQUENCE [LARGE SCALE GENOMIC DNA]</scope>
    <source>
        <strain evidence="2 3">1311</strain>
    </source>
</reference>
<dbReference type="InterPro" id="IPR039569">
    <property type="entry name" value="FAS1-like_DH_region"/>
</dbReference>